<dbReference type="OrthoDB" id="9764501at2"/>
<dbReference type="InterPro" id="IPR035587">
    <property type="entry name" value="DUS-like_FMN-bd"/>
</dbReference>
<feature type="binding site" evidence="14">
    <location>
        <position position="176"/>
    </location>
    <ligand>
        <name>FMN</name>
        <dbReference type="ChEBI" id="CHEBI:58210"/>
    </ligand>
</feature>
<dbReference type="GO" id="GO:0000049">
    <property type="term" value="F:tRNA binding"/>
    <property type="evidence" value="ECO:0007669"/>
    <property type="project" value="UniProtKB-KW"/>
</dbReference>
<keyword evidence="6 12" id="KW-0819">tRNA processing</keyword>
<dbReference type="Pfam" id="PF01207">
    <property type="entry name" value="Dus"/>
    <property type="match status" value="1"/>
</dbReference>
<protein>
    <recommendedName>
        <fullName evidence="12">tRNA-dihydrouridine synthase</fullName>
        <ecNumber evidence="12">1.3.1.-</ecNumber>
    </recommendedName>
</protein>
<feature type="active site" description="Proton donor" evidence="13">
    <location>
        <position position="107"/>
    </location>
</feature>
<accession>U2LPP6</accession>
<evidence type="ECO:0000256" key="7">
    <source>
        <dbReference type="ARBA" id="ARBA00022857"/>
    </source>
</evidence>
<evidence type="ECO:0000256" key="8">
    <source>
        <dbReference type="ARBA" id="ARBA00022884"/>
    </source>
</evidence>
<dbReference type="InterPro" id="IPR001269">
    <property type="entry name" value="DUS_fam"/>
</dbReference>
<comment type="cofactor">
    <cofactor evidence="1 12 14">
        <name>FMN</name>
        <dbReference type="ChEBI" id="CHEBI:58210"/>
    </cofactor>
</comment>
<dbReference type="STRING" id="411473.RUMCAL_03024"/>
<keyword evidence="3" id="KW-0820">tRNA-binding</keyword>
<evidence type="ECO:0000256" key="12">
    <source>
        <dbReference type="PIRNR" id="PIRNR006621"/>
    </source>
</evidence>
<comment type="function">
    <text evidence="2 12">Catalyzes the synthesis of 5,6-dihydrouridine (D), a modified base found in the D-loop of most tRNAs, via the reduction of the C5-C6 double bond in target uridines.</text>
</comment>
<proteinExistence type="inferred from homology"/>
<dbReference type="Proteomes" id="UP000016662">
    <property type="component" value="Unassembled WGS sequence"/>
</dbReference>
<dbReference type="PROSITE" id="PS01136">
    <property type="entry name" value="UPF0034"/>
    <property type="match status" value="1"/>
</dbReference>
<dbReference type="PATRIC" id="fig|411473.3.peg.2543"/>
<keyword evidence="8" id="KW-0694">RNA-binding</keyword>
<evidence type="ECO:0000313" key="16">
    <source>
        <dbReference type="EMBL" id="ERJ89088.1"/>
    </source>
</evidence>
<reference evidence="16 17" key="1">
    <citation type="submission" date="2013-07" db="EMBL/GenBank/DDBJ databases">
        <authorList>
            <person name="Weinstock G."/>
            <person name="Sodergren E."/>
            <person name="Wylie T."/>
            <person name="Fulton L."/>
            <person name="Fulton R."/>
            <person name="Fronick C."/>
            <person name="O'Laughlin M."/>
            <person name="Godfrey J."/>
            <person name="Miner T."/>
            <person name="Herter B."/>
            <person name="Appelbaum E."/>
            <person name="Cordes M."/>
            <person name="Lek S."/>
            <person name="Wollam A."/>
            <person name="Pepin K.H."/>
            <person name="Palsikar V.B."/>
            <person name="Mitreva M."/>
            <person name="Wilson R.K."/>
        </authorList>
    </citation>
    <scope>NUCLEOTIDE SEQUENCE [LARGE SCALE GENOMIC DNA]</scope>
    <source>
        <strain evidence="16 17">ATCC 27760</strain>
    </source>
</reference>
<feature type="domain" description="DUS-like FMN-binding" evidence="15">
    <location>
        <begin position="20"/>
        <end position="326"/>
    </location>
</feature>
<sequence>MQTIQTAFTLGKTALPRTAILAPMAGVADRAYRLLCRSFGAAATVSEMVSVKGLCYGDKGSAELCTITEPERPMGLQLFGSEPEFVGKAAALVQQYEPDWIDINMGCPVHKVVATGAGSALMRNIPLAQEIVRAAVRESSVPVTVKFRLGWDENSINAVPFAQAMEAAGAAAITVHGRTKSQLYSGKADWNAIREVKQAVSIPVIGNGDVQTAAECLALYEQTGCDLVMAGRGTYGNPFLFREIQAAMSGELVVPPTLEERMETMLRHVRLILECNPQKPPEIAIRDARKHAAWYMTGLYGAAQFRARCYHLDSYAAAQQLAEDFLQLQKQHHEK</sequence>
<keyword evidence="14" id="KW-0547">Nucleotide-binding</keyword>
<keyword evidence="4 12" id="KW-0285">Flavoprotein</keyword>
<evidence type="ECO:0000259" key="15">
    <source>
        <dbReference type="Pfam" id="PF01207"/>
    </source>
</evidence>
<evidence type="ECO:0000256" key="13">
    <source>
        <dbReference type="PIRSR" id="PIRSR006621-1"/>
    </source>
</evidence>
<keyword evidence="7" id="KW-0521">NADP</keyword>
<dbReference type="Gene3D" id="1.10.1200.80">
    <property type="entry name" value="Putative flavin oxidoreducatase, domain 2"/>
    <property type="match status" value="1"/>
</dbReference>
<feature type="binding site" evidence="14">
    <location>
        <begin position="23"/>
        <end position="25"/>
    </location>
    <ligand>
        <name>FMN</name>
        <dbReference type="ChEBI" id="CHEBI:58210"/>
    </ligand>
</feature>
<comment type="similarity">
    <text evidence="12">Belongs to the dus family.</text>
</comment>
<feature type="binding site" evidence="14">
    <location>
        <begin position="231"/>
        <end position="232"/>
    </location>
    <ligand>
        <name>FMN</name>
        <dbReference type="ChEBI" id="CHEBI:58210"/>
    </ligand>
</feature>
<feature type="binding site" evidence="14">
    <location>
        <position position="146"/>
    </location>
    <ligand>
        <name>FMN</name>
        <dbReference type="ChEBI" id="CHEBI:58210"/>
    </ligand>
</feature>
<dbReference type="InterPro" id="IPR018517">
    <property type="entry name" value="tRNA_hU_synthase_CS"/>
</dbReference>
<dbReference type="InterPro" id="IPR004652">
    <property type="entry name" value="DusB-like"/>
</dbReference>
<dbReference type="GO" id="GO:0017150">
    <property type="term" value="F:tRNA dihydrouridine synthase activity"/>
    <property type="evidence" value="ECO:0007669"/>
    <property type="project" value="InterPro"/>
</dbReference>
<keyword evidence="17" id="KW-1185">Reference proteome</keyword>
<name>U2LPP6_9FIRM</name>
<evidence type="ECO:0000256" key="3">
    <source>
        <dbReference type="ARBA" id="ARBA00022555"/>
    </source>
</evidence>
<feature type="binding site" evidence="14">
    <location>
        <position position="77"/>
    </location>
    <ligand>
        <name>FMN</name>
        <dbReference type="ChEBI" id="CHEBI:58210"/>
    </ligand>
</feature>
<organism evidence="16 17">
    <name type="scientific">Ruminococcus callidus ATCC 27760</name>
    <dbReference type="NCBI Taxonomy" id="411473"/>
    <lineage>
        <taxon>Bacteria</taxon>
        <taxon>Bacillati</taxon>
        <taxon>Bacillota</taxon>
        <taxon>Clostridia</taxon>
        <taxon>Eubacteriales</taxon>
        <taxon>Oscillospiraceae</taxon>
        <taxon>Ruminococcus</taxon>
    </lineage>
</organism>
<dbReference type="GO" id="GO:0050660">
    <property type="term" value="F:flavin adenine dinucleotide binding"/>
    <property type="evidence" value="ECO:0007669"/>
    <property type="project" value="InterPro"/>
</dbReference>
<gene>
    <name evidence="16" type="ORF">RUMCAL_03024</name>
</gene>
<evidence type="ECO:0000256" key="11">
    <source>
        <dbReference type="ARBA" id="ARBA00048802"/>
    </source>
</evidence>
<keyword evidence="9 12" id="KW-0560">Oxidoreductase</keyword>
<dbReference type="InterPro" id="IPR024036">
    <property type="entry name" value="tRNA-dHydroUridine_Synthase_C"/>
</dbReference>
<evidence type="ECO:0000256" key="4">
    <source>
        <dbReference type="ARBA" id="ARBA00022630"/>
    </source>
</evidence>
<evidence type="ECO:0000256" key="14">
    <source>
        <dbReference type="PIRSR" id="PIRSR006621-2"/>
    </source>
</evidence>
<comment type="catalytic activity">
    <reaction evidence="11">
        <text>a 5,6-dihydrouridine in tRNA + NAD(+) = a uridine in tRNA + NADH + H(+)</text>
        <dbReference type="Rhea" id="RHEA:54452"/>
        <dbReference type="Rhea" id="RHEA-COMP:13339"/>
        <dbReference type="Rhea" id="RHEA-COMP:13887"/>
        <dbReference type="ChEBI" id="CHEBI:15378"/>
        <dbReference type="ChEBI" id="CHEBI:57540"/>
        <dbReference type="ChEBI" id="CHEBI:57945"/>
        <dbReference type="ChEBI" id="CHEBI:65315"/>
        <dbReference type="ChEBI" id="CHEBI:74443"/>
    </reaction>
</comment>
<dbReference type="AlphaFoldDB" id="U2LPP6"/>
<keyword evidence="5 12" id="KW-0288">FMN</keyword>
<dbReference type="InterPro" id="IPR013785">
    <property type="entry name" value="Aldolase_TIM"/>
</dbReference>
<dbReference type="EMBL" id="AWVF01000391">
    <property type="protein sequence ID" value="ERJ89088.1"/>
    <property type="molecule type" value="Genomic_DNA"/>
</dbReference>
<comment type="caution">
    <text evidence="16">The sequence shown here is derived from an EMBL/GenBank/DDBJ whole genome shotgun (WGS) entry which is preliminary data.</text>
</comment>
<dbReference type="HOGENOM" id="CLU_013299_0_3_9"/>
<evidence type="ECO:0000256" key="1">
    <source>
        <dbReference type="ARBA" id="ARBA00001917"/>
    </source>
</evidence>
<dbReference type="CDD" id="cd02801">
    <property type="entry name" value="DUS_like_FMN"/>
    <property type="match status" value="1"/>
</dbReference>
<dbReference type="PIRSF" id="PIRSF006621">
    <property type="entry name" value="Dus"/>
    <property type="match status" value="1"/>
</dbReference>
<dbReference type="PANTHER" id="PTHR45846">
    <property type="entry name" value="TRNA-DIHYDROURIDINE(47) SYNTHASE [NAD(P)(+)]-LIKE"/>
    <property type="match status" value="1"/>
</dbReference>
<comment type="catalytic activity">
    <reaction evidence="10">
        <text>a 5,6-dihydrouridine in tRNA + NADP(+) = a uridine in tRNA + NADPH + H(+)</text>
        <dbReference type="Rhea" id="RHEA:23624"/>
        <dbReference type="Rhea" id="RHEA-COMP:13339"/>
        <dbReference type="Rhea" id="RHEA-COMP:13887"/>
        <dbReference type="ChEBI" id="CHEBI:15378"/>
        <dbReference type="ChEBI" id="CHEBI:57783"/>
        <dbReference type="ChEBI" id="CHEBI:58349"/>
        <dbReference type="ChEBI" id="CHEBI:65315"/>
        <dbReference type="ChEBI" id="CHEBI:74443"/>
    </reaction>
</comment>
<evidence type="ECO:0000313" key="17">
    <source>
        <dbReference type="Proteomes" id="UP000016662"/>
    </source>
</evidence>
<evidence type="ECO:0000256" key="9">
    <source>
        <dbReference type="ARBA" id="ARBA00023002"/>
    </source>
</evidence>
<evidence type="ECO:0000256" key="2">
    <source>
        <dbReference type="ARBA" id="ARBA00002790"/>
    </source>
</evidence>
<dbReference type="PANTHER" id="PTHR45846:SF1">
    <property type="entry name" value="TRNA-DIHYDROURIDINE(47) SYNTHASE [NAD(P)(+)]-LIKE"/>
    <property type="match status" value="1"/>
</dbReference>
<dbReference type="eggNOG" id="COG0042">
    <property type="taxonomic scope" value="Bacteria"/>
</dbReference>
<evidence type="ECO:0000256" key="10">
    <source>
        <dbReference type="ARBA" id="ARBA00048205"/>
    </source>
</evidence>
<dbReference type="RefSeq" id="WP_021681215.1">
    <property type="nucleotide sequence ID" value="NZ_KI260336.1"/>
</dbReference>
<dbReference type="Gene3D" id="3.20.20.70">
    <property type="entry name" value="Aldolase class I"/>
    <property type="match status" value="1"/>
</dbReference>
<dbReference type="EC" id="1.3.1.-" evidence="12"/>
<dbReference type="NCBIfam" id="TIGR00737">
    <property type="entry name" value="nifR3_yhdG"/>
    <property type="match status" value="1"/>
</dbReference>
<dbReference type="SUPFAM" id="SSF51395">
    <property type="entry name" value="FMN-linked oxidoreductases"/>
    <property type="match status" value="1"/>
</dbReference>
<evidence type="ECO:0000256" key="5">
    <source>
        <dbReference type="ARBA" id="ARBA00022643"/>
    </source>
</evidence>
<evidence type="ECO:0000256" key="6">
    <source>
        <dbReference type="ARBA" id="ARBA00022694"/>
    </source>
</evidence>